<dbReference type="EC" id="2.5.1.17" evidence="3"/>
<feature type="domain" description="Cobalamin adenosyltransferase-like" evidence="14">
    <location>
        <begin position="3"/>
        <end position="166"/>
    </location>
</feature>
<dbReference type="PIRSF" id="PIRSF036411">
    <property type="entry name" value="ATR_PduO"/>
    <property type="match status" value="1"/>
</dbReference>
<keyword evidence="6 15" id="KW-0808">Transferase</keyword>
<evidence type="ECO:0000256" key="10">
    <source>
        <dbReference type="ARBA" id="ARBA00033334"/>
    </source>
</evidence>
<evidence type="ECO:0000256" key="2">
    <source>
        <dbReference type="ARBA" id="ARBA00007487"/>
    </source>
</evidence>
<dbReference type="PATRIC" id="fig|281456.6.peg.2599"/>
<evidence type="ECO:0000256" key="11">
    <source>
        <dbReference type="ARBA" id="ARBA00033354"/>
    </source>
</evidence>
<keyword evidence="7" id="KW-0547">Nucleotide-binding</keyword>
<dbReference type="Pfam" id="PF01923">
    <property type="entry name" value="Cob_adeno_trans"/>
    <property type="match status" value="1"/>
</dbReference>
<evidence type="ECO:0000256" key="5">
    <source>
        <dbReference type="ARBA" id="ARBA00022573"/>
    </source>
</evidence>
<dbReference type="NCBIfam" id="TIGR00636">
    <property type="entry name" value="PduO_Nterm"/>
    <property type="match status" value="1"/>
</dbReference>
<dbReference type="InterPro" id="IPR036451">
    <property type="entry name" value="CblAdoTrfase-like_sf"/>
</dbReference>
<evidence type="ECO:0000256" key="7">
    <source>
        <dbReference type="ARBA" id="ARBA00022741"/>
    </source>
</evidence>
<comment type="similarity">
    <text evidence="2">Belongs to the Cob(I)alamin adenosyltransferase family.</text>
</comment>
<evidence type="ECO:0000256" key="6">
    <source>
        <dbReference type="ARBA" id="ARBA00022679"/>
    </source>
</evidence>
<evidence type="ECO:0000256" key="12">
    <source>
        <dbReference type="ARBA" id="ARBA00048555"/>
    </source>
</evidence>
<evidence type="ECO:0000313" key="16">
    <source>
        <dbReference type="Proteomes" id="UP000037175"/>
    </source>
</evidence>
<evidence type="ECO:0000256" key="4">
    <source>
        <dbReference type="ARBA" id="ARBA00020963"/>
    </source>
</evidence>
<dbReference type="InterPro" id="IPR009221">
    <property type="entry name" value="PduO"/>
</dbReference>
<name>A0A0L6W0Q9_9FIRM</name>
<dbReference type="InterPro" id="IPR029499">
    <property type="entry name" value="PduO-typ"/>
</dbReference>
<protein>
    <recommendedName>
        <fullName evidence="4">Corrinoid adenosyltransferase</fullName>
        <ecNumber evidence="3">2.5.1.17</ecNumber>
    </recommendedName>
    <alternativeName>
        <fullName evidence="9">Cob(II)alamin adenosyltransferase</fullName>
    </alternativeName>
    <alternativeName>
        <fullName evidence="11">Cob(II)yrinic acid a,c-diamide adenosyltransferase</fullName>
    </alternativeName>
    <alternativeName>
        <fullName evidence="10">Cobinamide/cobalamin adenosyltransferase</fullName>
    </alternativeName>
</protein>
<dbReference type="GO" id="GO:0009236">
    <property type="term" value="P:cobalamin biosynthetic process"/>
    <property type="evidence" value="ECO:0007669"/>
    <property type="project" value="UniProtKB-KW"/>
</dbReference>
<comment type="caution">
    <text evidence="15">The sequence shown here is derived from an EMBL/GenBank/DDBJ whole genome shotgun (WGS) entry which is preliminary data.</text>
</comment>
<keyword evidence="8" id="KW-0067">ATP-binding</keyword>
<dbReference type="Gene3D" id="1.20.1200.10">
    <property type="entry name" value="Cobalamin adenosyltransferase-like"/>
    <property type="match status" value="1"/>
</dbReference>
<dbReference type="GO" id="GO:0005524">
    <property type="term" value="F:ATP binding"/>
    <property type="evidence" value="ECO:0007669"/>
    <property type="project" value="UniProtKB-KW"/>
</dbReference>
<dbReference type="SUPFAM" id="SSF143744">
    <property type="entry name" value="GlcG-like"/>
    <property type="match status" value="1"/>
</dbReference>
<evidence type="ECO:0000256" key="3">
    <source>
        <dbReference type="ARBA" id="ARBA00012454"/>
    </source>
</evidence>
<sequence length="331" mass="36286">MKIYTKKGDGGETTLYNGDKVSKCNRRVDTYGTVDEANSFLGAAKSLIKYEDIKKIIHQIQQELFVVSAELATPDSAMQLPARIHYEHVERLETLIDQFTKECGGVRGFVTPGESLAASFLDISRTVVRRMERLLTGLAVKDQINANLLAYINRLSDLLFIMARVVGRRETKELVTRLVLRELERYSPLPNTGKGGEEMKLTLEQAQKVIAKAQEEAEKIGIPMVIAVVDDGGNLKSFQRMDEALLASVDIAINKAYTALALKMPTHQLAEIAQPGQELYGIEVTNRGRIVTFGGGYPIYLDGSLVGAIGVSGGSVEQDKQVAEAGIKALN</sequence>
<gene>
    <name evidence="15" type="ORF">Tfer_2452</name>
</gene>
<comment type="catalytic activity">
    <reaction evidence="12">
        <text>2 cob(II)yrinate a,c diamide + reduced [electron-transfer flavoprotein] + 2 ATP = 2 adenosylcob(III)yrinate a,c-diamide + 2 triphosphate + oxidized [electron-transfer flavoprotein] + 3 H(+)</text>
        <dbReference type="Rhea" id="RHEA:11528"/>
        <dbReference type="Rhea" id="RHEA-COMP:10685"/>
        <dbReference type="Rhea" id="RHEA-COMP:10686"/>
        <dbReference type="ChEBI" id="CHEBI:15378"/>
        <dbReference type="ChEBI" id="CHEBI:18036"/>
        <dbReference type="ChEBI" id="CHEBI:30616"/>
        <dbReference type="ChEBI" id="CHEBI:57692"/>
        <dbReference type="ChEBI" id="CHEBI:58307"/>
        <dbReference type="ChEBI" id="CHEBI:58503"/>
        <dbReference type="ChEBI" id="CHEBI:58537"/>
        <dbReference type="EC" id="2.5.1.17"/>
    </reaction>
</comment>
<evidence type="ECO:0000313" key="15">
    <source>
        <dbReference type="EMBL" id="KNZ68963.1"/>
    </source>
</evidence>
<dbReference type="InterPro" id="IPR005624">
    <property type="entry name" value="PduO/GlcC-like"/>
</dbReference>
<dbReference type="InterPro" id="IPR038084">
    <property type="entry name" value="PduO/GlcC-like_sf"/>
</dbReference>
<evidence type="ECO:0000256" key="8">
    <source>
        <dbReference type="ARBA" id="ARBA00022840"/>
    </source>
</evidence>
<dbReference type="InterPro" id="IPR016030">
    <property type="entry name" value="CblAdoTrfase-like"/>
</dbReference>
<comment type="pathway">
    <text evidence="1">Cofactor biosynthesis; adenosylcobalamin biosynthesis; adenosylcobalamin from cob(II)yrinate a,c-diamide: step 2/7.</text>
</comment>
<keyword evidence="5" id="KW-0169">Cobalamin biosynthesis</keyword>
<accession>A0A0L6W0Q9</accession>
<organism evidence="15 16">
    <name type="scientific">Thermincola ferriacetica</name>
    <dbReference type="NCBI Taxonomy" id="281456"/>
    <lineage>
        <taxon>Bacteria</taxon>
        <taxon>Bacillati</taxon>
        <taxon>Bacillota</taxon>
        <taxon>Clostridia</taxon>
        <taxon>Eubacteriales</taxon>
        <taxon>Thermincolaceae</taxon>
        <taxon>Thermincola</taxon>
    </lineage>
</organism>
<evidence type="ECO:0000256" key="9">
    <source>
        <dbReference type="ARBA" id="ARBA00031529"/>
    </source>
</evidence>
<dbReference type="SUPFAM" id="SSF89028">
    <property type="entry name" value="Cobalamin adenosyltransferase-like"/>
    <property type="match status" value="1"/>
</dbReference>
<dbReference type="PANTHER" id="PTHR12213">
    <property type="entry name" value="CORRINOID ADENOSYLTRANSFERASE"/>
    <property type="match status" value="1"/>
</dbReference>
<evidence type="ECO:0000256" key="1">
    <source>
        <dbReference type="ARBA" id="ARBA00005121"/>
    </source>
</evidence>
<dbReference type="Proteomes" id="UP000037175">
    <property type="component" value="Unassembled WGS sequence"/>
</dbReference>
<dbReference type="GO" id="GO:0008817">
    <property type="term" value="F:corrinoid adenosyltransferase activity"/>
    <property type="evidence" value="ECO:0007669"/>
    <property type="project" value="UniProtKB-EC"/>
</dbReference>
<evidence type="ECO:0000259" key="14">
    <source>
        <dbReference type="Pfam" id="PF01923"/>
    </source>
</evidence>
<evidence type="ECO:0000256" key="13">
    <source>
        <dbReference type="ARBA" id="ARBA00048692"/>
    </source>
</evidence>
<keyword evidence="16" id="KW-1185">Reference proteome</keyword>
<dbReference type="Pfam" id="PF03928">
    <property type="entry name" value="HbpS-like"/>
    <property type="match status" value="1"/>
</dbReference>
<dbReference type="PANTHER" id="PTHR12213:SF0">
    <property type="entry name" value="CORRINOID ADENOSYLTRANSFERASE MMAB"/>
    <property type="match status" value="1"/>
</dbReference>
<dbReference type="EMBL" id="LGTE01000019">
    <property type="protein sequence ID" value="KNZ68963.1"/>
    <property type="molecule type" value="Genomic_DNA"/>
</dbReference>
<dbReference type="RefSeq" id="WP_052218567.1">
    <property type="nucleotide sequence ID" value="NZ_LGTE01000019.1"/>
</dbReference>
<dbReference type="AlphaFoldDB" id="A0A0L6W0Q9"/>
<comment type="catalytic activity">
    <reaction evidence="13">
        <text>2 cob(II)alamin + reduced [electron-transfer flavoprotein] + 2 ATP = 2 adenosylcob(III)alamin + 2 triphosphate + oxidized [electron-transfer flavoprotein] + 3 H(+)</text>
        <dbReference type="Rhea" id="RHEA:28671"/>
        <dbReference type="Rhea" id="RHEA-COMP:10685"/>
        <dbReference type="Rhea" id="RHEA-COMP:10686"/>
        <dbReference type="ChEBI" id="CHEBI:15378"/>
        <dbReference type="ChEBI" id="CHEBI:16304"/>
        <dbReference type="ChEBI" id="CHEBI:18036"/>
        <dbReference type="ChEBI" id="CHEBI:18408"/>
        <dbReference type="ChEBI" id="CHEBI:30616"/>
        <dbReference type="ChEBI" id="CHEBI:57692"/>
        <dbReference type="ChEBI" id="CHEBI:58307"/>
        <dbReference type="EC" id="2.5.1.17"/>
    </reaction>
</comment>
<reference evidence="16" key="1">
    <citation type="submission" date="2015-07" db="EMBL/GenBank/DDBJ databases">
        <title>Complete Genome of Thermincola ferriacetica strain Z-0001T.</title>
        <authorList>
            <person name="Lusk B."/>
            <person name="Badalamenti J.P."/>
            <person name="Parameswaran P."/>
            <person name="Bond D.R."/>
            <person name="Torres C.I."/>
        </authorList>
    </citation>
    <scope>NUCLEOTIDE SEQUENCE [LARGE SCALE GENOMIC DNA]</scope>
    <source>
        <strain evidence="16">Z-0001</strain>
    </source>
</reference>
<proteinExistence type="inferred from homology"/>
<dbReference type="Gene3D" id="3.30.450.150">
    <property type="entry name" value="Haem-degrading domain"/>
    <property type="match status" value="1"/>
</dbReference>